<keyword evidence="3" id="KW-1185">Reference proteome</keyword>
<comment type="caution">
    <text evidence="2">The sequence shown here is derived from an EMBL/GenBank/DDBJ whole genome shotgun (WGS) entry which is preliminary data.</text>
</comment>
<name>A0ABW4KNP4_9BACI</name>
<dbReference type="Proteomes" id="UP001597301">
    <property type="component" value="Unassembled WGS sequence"/>
</dbReference>
<reference evidence="3" key="1">
    <citation type="journal article" date="2019" name="Int. J. Syst. Evol. Microbiol.">
        <title>The Global Catalogue of Microorganisms (GCM) 10K type strain sequencing project: providing services to taxonomists for standard genome sequencing and annotation.</title>
        <authorList>
            <consortium name="The Broad Institute Genomics Platform"/>
            <consortium name="The Broad Institute Genome Sequencing Center for Infectious Disease"/>
            <person name="Wu L."/>
            <person name="Ma J."/>
        </authorList>
    </citation>
    <scope>NUCLEOTIDE SEQUENCE [LARGE SCALE GENOMIC DNA]</scope>
    <source>
        <strain evidence="3">CGMCC 1.12295</strain>
    </source>
</reference>
<sequence>MTKDQFVSSLSLALKRLPVEEREDIIRDIEEHFAFGLEEGKTEEQIAESLGSPQHMAKEILASYHLDQVETTATAGNVFRAVWAVVGLSFFNVVIVLGPFLAILGILASGWISGAAFTVTPLMFLLSIVVFPASFEWFDLFFTLLLSGLGLFIGIGMYYLTKVIFRGFVRYLKFNTRLVKGGLKHEPA</sequence>
<feature type="transmembrane region" description="Helical" evidence="1">
    <location>
        <begin position="140"/>
        <end position="160"/>
    </location>
</feature>
<dbReference type="EMBL" id="JBHUEO010000121">
    <property type="protein sequence ID" value="MFD1708861.1"/>
    <property type="molecule type" value="Genomic_DNA"/>
</dbReference>
<keyword evidence="1" id="KW-0472">Membrane</keyword>
<accession>A0ABW4KNP4</accession>
<organism evidence="2 3">
    <name type="scientific">Siminovitchia sediminis</name>
    <dbReference type="NCBI Taxonomy" id="1274353"/>
    <lineage>
        <taxon>Bacteria</taxon>
        <taxon>Bacillati</taxon>
        <taxon>Bacillota</taxon>
        <taxon>Bacilli</taxon>
        <taxon>Bacillales</taxon>
        <taxon>Bacillaceae</taxon>
        <taxon>Siminovitchia</taxon>
    </lineage>
</organism>
<gene>
    <name evidence="2" type="ORF">ACFSCZ_19540</name>
</gene>
<feature type="transmembrane region" description="Helical" evidence="1">
    <location>
        <begin position="114"/>
        <end position="134"/>
    </location>
</feature>
<dbReference type="RefSeq" id="WP_380776702.1">
    <property type="nucleotide sequence ID" value="NZ_JBHUEO010000121.1"/>
</dbReference>
<protein>
    <recommendedName>
        <fullName evidence="4">DUF1700 domain-containing protein</fullName>
    </recommendedName>
</protein>
<dbReference type="Pfam" id="PF22564">
    <property type="entry name" value="HAAS"/>
    <property type="match status" value="1"/>
</dbReference>
<evidence type="ECO:0000313" key="2">
    <source>
        <dbReference type="EMBL" id="MFD1708861.1"/>
    </source>
</evidence>
<keyword evidence="1" id="KW-0812">Transmembrane</keyword>
<feature type="transmembrane region" description="Helical" evidence="1">
    <location>
        <begin position="81"/>
        <end position="107"/>
    </location>
</feature>
<keyword evidence="1" id="KW-1133">Transmembrane helix</keyword>
<proteinExistence type="predicted"/>
<evidence type="ECO:0000256" key="1">
    <source>
        <dbReference type="SAM" id="Phobius"/>
    </source>
</evidence>
<evidence type="ECO:0000313" key="3">
    <source>
        <dbReference type="Proteomes" id="UP001597301"/>
    </source>
</evidence>
<evidence type="ECO:0008006" key="4">
    <source>
        <dbReference type="Google" id="ProtNLM"/>
    </source>
</evidence>